<dbReference type="Pfam" id="PF07762">
    <property type="entry name" value="DUF1618"/>
    <property type="match status" value="1"/>
</dbReference>
<protein>
    <recommendedName>
        <fullName evidence="1">DUF1618 domain-containing protein</fullName>
    </recommendedName>
</protein>
<dbReference type="EMBL" id="BQKI01000008">
    <property type="protein sequence ID" value="GJN00142.1"/>
    <property type="molecule type" value="Genomic_DNA"/>
</dbReference>
<name>A0AAV5CQF4_ELECO</name>
<organism evidence="2 3">
    <name type="scientific">Eleusine coracana subsp. coracana</name>
    <dbReference type="NCBI Taxonomy" id="191504"/>
    <lineage>
        <taxon>Eukaryota</taxon>
        <taxon>Viridiplantae</taxon>
        <taxon>Streptophyta</taxon>
        <taxon>Embryophyta</taxon>
        <taxon>Tracheophyta</taxon>
        <taxon>Spermatophyta</taxon>
        <taxon>Magnoliopsida</taxon>
        <taxon>Liliopsida</taxon>
        <taxon>Poales</taxon>
        <taxon>Poaceae</taxon>
        <taxon>PACMAD clade</taxon>
        <taxon>Chloridoideae</taxon>
        <taxon>Cynodonteae</taxon>
        <taxon>Eleusininae</taxon>
        <taxon>Eleusine</taxon>
    </lineage>
</organism>
<reference evidence="2" key="2">
    <citation type="submission" date="2021-12" db="EMBL/GenBank/DDBJ databases">
        <title>Resequencing data analysis of finger millet.</title>
        <authorList>
            <person name="Hatakeyama M."/>
            <person name="Aluri S."/>
            <person name="Balachadran M.T."/>
            <person name="Sivarajan S.R."/>
            <person name="Poveda L."/>
            <person name="Shimizu-Inatsugi R."/>
            <person name="Schlapbach R."/>
            <person name="Sreeman S.M."/>
            <person name="Shimizu K.K."/>
        </authorList>
    </citation>
    <scope>NUCLEOTIDE SEQUENCE</scope>
</reference>
<proteinExistence type="predicted"/>
<dbReference type="AlphaFoldDB" id="A0AAV5CQF4"/>
<dbReference type="PANTHER" id="PTHR33086:SF59">
    <property type="entry name" value="EXPRESSED PROTEIN"/>
    <property type="match status" value="1"/>
</dbReference>
<accession>A0AAV5CQF4</accession>
<reference evidence="2" key="1">
    <citation type="journal article" date="2018" name="DNA Res.">
        <title>Multiple hybrid de novo genome assembly of finger millet, an orphan allotetraploid crop.</title>
        <authorList>
            <person name="Hatakeyama M."/>
            <person name="Aluri S."/>
            <person name="Balachadran M.T."/>
            <person name="Sivarajan S.R."/>
            <person name="Patrignani A."/>
            <person name="Gruter S."/>
            <person name="Poveda L."/>
            <person name="Shimizu-Inatsugi R."/>
            <person name="Baeten J."/>
            <person name="Francoijs K.J."/>
            <person name="Nataraja K.N."/>
            <person name="Reddy Y.A.N."/>
            <person name="Phadnis S."/>
            <person name="Ravikumar R.L."/>
            <person name="Schlapbach R."/>
            <person name="Sreeman S.M."/>
            <person name="Shimizu K.K."/>
        </authorList>
    </citation>
    <scope>NUCLEOTIDE SEQUENCE</scope>
</reference>
<comment type="caution">
    <text evidence="2">The sequence shown here is derived from an EMBL/GenBank/DDBJ whole genome shotgun (WGS) entry which is preliminary data.</text>
</comment>
<feature type="domain" description="DUF1618" evidence="1">
    <location>
        <begin position="110"/>
        <end position="194"/>
    </location>
</feature>
<dbReference type="PANTHER" id="PTHR33086">
    <property type="entry name" value="OS05G0468200 PROTEIN-RELATED"/>
    <property type="match status" value="1"/>
</dbReference>
<gene>
    <name evidence="2" type="primary">ga17306</name>
    <name evidence="2" type="ORF">PR202_ga17306</name>
</gene>
<dbReference type="Proteomes" id="UP001054889">
    <property type="component" value="Unassembled WGS sequence"/>
</dbReference>
<evidence type="ECO:0000313" key="3">
    <source>
        <dbReference type="Proteomes" id="UP001054889"/>
    </source>
</evidence>
<evidence type="ECO:0000313" key="2">
    <source>
        <dbReference type="EMBL" id="GJN00142.1"/>
    </source>
</evidence>
<sequence length="267" mass="30071">MDGTADACCLELVAEPGFPHLVRNHLQNQLRSPPLPHSDNAALVVGDNNPGSDFLVAELLVRPFPYDTANLYFSPGTGREWIHKTLPVPPGIRRPWRTDRAFSYTSKLVWADLTQGLLVCDPSSTDPHLHFLPFPNLKMMPGQQRQLAKRDPSHQRCIDLSDGKLRYLELTTMPYHVPRIRYWTLNDLDAGKWTGITIIHPTDPQVLYFFLRGTLFSFDLRAKTVMECFSSDIGLDEPEPSSSSNFVLAWKIPPSLKVSTVIPGVPK</sequence>
<dbReference type="InterPro" id="IPR011676">
    <property type="entry name" value="DUF1618"/>
</dbReference>
<evidence type="ECO:0000259" key="1">
    <source>
        <dbReference type="Pfam" id="PF07762"/>
    </source>
</evidence>
<keyword evidence="3" id="KW-1185">Reference proteome</keyword>